<feature type="domain" description="SidE mono-ADP-ribosyltransferase" evidence="4">
    <location>
        <begin position="602"/>
        <end position="936"/>
    </location>
</feature>
<reference evidence="6 7" key="1">
    <citation type="submission" date="2018-06" db="EMBL/GenBank/DDBJ databases">
        <authorList>
            <consortium name="Pathogen Informatics"/>
            <person name="Doyle S."/>
        </authorList>
    </citation>
    <scope>NUCLEOTIDE SEQUENCE [LARGE SCALE GENOMIC DNA]</scope>
    <source>
        <strain evidence="6 7">NCTC12000</strain>
    </source>
</reference>
<evidence type="ECO:0000256" key="1">
    <source>
        <dbReference type="SAM" id="Coils"/>
    </source>
</evidence>
<keyword evidence="1" id="KW-0175">Coiled coil</keyword>
<dbReference type="Pfam" id="PF19048">
    <property type="entry name" value="SidE_mART"/>
    <property type="match status" value="1"/>
</dbReference>
<gene>
    <name evidence="6" type="primary">sdeB</name>
    <name evidence="6" type="ORF">NCTC12000_02291</name>
</gene>
<evidence type="ECO:0000259" key="5">
    <source>
        <dbReference type="Pfam" id="PF19049"/>
    </source>
</evidence>
<dbReference type="Proteomes" id="UP000254631">
    <property type="component" value="Unassembled WGS sequence"/>
</dbReference>
<organism evidence="6 7">
    <name type="scientific">Legionella pneumophila</name>
    <dbReference type="NCBI Taxonomy" id="446"/>
    <lineage>
        <taxon>Bacteria</taxon>
        <taxon>Pseudomonadati</taxon>
        <taxon>Pseudomonadota</taxon>
        <taxon>Gammaproteobacteria</taxon>
        <taxon>Legionellales</taxon>
        <taxon>Legionellaceae</taxon>
        <taxon>Legionella</taxon>
    </lineage>
</organism>
<dbReference type="Pfam" id="PF19049">
    <property type="entry name" value="SidE_DUB"/>
    <property type="match status" value="1"/>
</dbReference>
<sequence>MPKYVEGVELTQEGMHAIFARMGHPEIKSGTIYNGVPTIDTEALNRQGFMPVLTGVGPKRDSGHWIMLIKGSGNQYHLFDPMGKVSGEGYQDILATQLPKGSTLSVIPNEPGLNMGLCGYWVASVGLKARAELNKDNPPNLEALGQITTDAMKDELTDNGYPKITGWLRAVSDKFPAGDPQPDAKALREATEKDLQINIPSSVPPVKDTSFKEIPVKPTAPQQSSVPVWNGFSLFTDDTVRTAAKYAYDNYLGKPYTGPVESTPANIGGQMVYRQVHGLAHTLRTMAYAEIIVEEARKAKLRGETLGKFKDGRTIADVTPEELKKIMIAQAFFVTGRDDEESAKNYAKYHEQSRDAFLKYVKENESTLIPDVFKDQEEVNFYARVIEDKNHDWDSTPAHVLINQGHMVDLVRVKQPPESFLQRYFSSMQRWIGTQATEAVFSIQRQFFHATYEAVTGFDSDNKEPHLVVSGLGRYVIGEDGKPIREAPKQGEKEGELKVFSQTYKLKENERFMRVDEFLKLPEIQSTFPGSGKYLEGGMPGMSYMDYWDRLNSRERARCENDVDFCLKQLEIAHHKVKIDPLKEAFQSSTEKGKKGEKIEQERRQPNMDEIAAARIIQQIMANPDCIHDDHVLINGQKLEEKFFRDLLAKCDMAVVGSLLNDTDVKNIDTLMRHEKDTEFHSTDPKAVPVKIGDTWENKIRTKGGDVTQMKHDLIFLMQNDAWYFSRVNAIAQNRDKGSSFKEVLFTALMTPLTNKSLMDTSHVPAPKKLYRGLNLPEEFKNKLINQANVMIANTTERLFTDHSSEAFKQIKLNDFSQMSGRTCASTTTTYELTKAWDSNVVFEMLDPDGLLHPKQVGTHMAGSEDEFSVYLPEDVALVPVKVTFDGKTTNGEDRCVFTLVAVKSPDFIPRHESGYAVEPFMKMQKEKVTQALDAIEKDKGSYNIDEQLKNLRIEMVRQAKLPLREGIFDRISHRLSLETSDNKISPERRDFLNQHVIPVLQECHIALRTNNMEMMQNALAKFPTDKQWSAFKSGEAVRAKAQMDVLKQQIEKKIMLQTQIIPALTECGEALDKQNVTEALQALNKLPAEKEIGKAKGIGQELRGQIVAVTQELTGNLESLQRAVTTPVVKDAEKMRVRYETLVTDVTKRVTDFEKIKPVNLDSYNKAIADLNNMQQELTLLRNEKIRMHTDKDKAVDFSDIEALEKRLQEAQPNLYPSLVEGTTKGIQELEKIPKSISFDDVKSMTSKINGYLETLEFIRNERVKKHGESTEPLDMSDLDKLKNQLQGVSQHLAQILLNGAKNSLDKIKDPATLEKEGQYIKRCLDHFAELEKTLDSSVKGMKQKEDFNTYKNSLMEKQEKAYPEMLQLQYKSEALITQLRNLCNIHHDNLAKTREEQQQLLNKTGGKLDGFFSQITTAISQAETKKANELARFKTELNNDKNDVSQLIQFLVKKKPSELEENLGISKENAEQLHGLLKQLDAKATPIDKLQENTRLIDEISTKMGSKPVSPEHVAATKAREYYQFLLYGTTQKIGNFEKVKPLDPESYKKAMSDLNNMQEALQFLRSEKSRIHDDKEKAVEFSDIEALEKRVKNAQPKLLTALLDKTTRDISALVKIPRKLTFEDIKSMTTKHNSYLETLELIRNERIKQHGESPELLDMSDLDSLKGQLQTFNQNLTGMILNATKDGLDRINNRANFNEGEPYVKTCLDLLTELEKTLDSSVKGMKQKEDISACRNSLLDKQEKANSGMLDLQSKSKDLVTQLRDICKIHHGNLAEARRAKLHSLDNQEKGLLGGLWSVTNKLGVTTDTVGIERMQIKMKEQTLRAFKTELTNDKLNTDQIIAFLANKKPSELEEGLGISKENAEELHGLLSKLTSKMTSKIEIEENTQLIDEISTKIGTEPVQLELTRTVDEDESDTYRRESGYI</sequence>
<feature type="domain" description="SidE DUB" evidence="5">
    <location>
        <begin position="1"/>
        <end position="173"/>
    </location>
</feature>
<evidence type="ECO:0000259" key="3">
    <source>
        <dbReference type="Pfam" id="PF12252"/>
    </source>
</evidence>
<evidence type="ECO:0000313" key="6">
    <source>
        <dbReference type="EMBL" id="STX80280.1"/>
    </source>
</evidence>
<dbReference type="InterPro" id="IPR043935">
    <property type="entry name" value="SidE_mART"/>
</dbReference>
<evidence type="ECO:0000259" key="4">
    <source>
        <dbReference type="Pfam" id="PF19048"/>
    </source>
</evidence>
<dbReference type="EMBL" id="UGOL01000001">
    <property type="protein sequence ID" value="STX80280.1"/>
    <property type="molecule type" value="Genomic_DNA"/>
</dbReference>
<dbReference type="InterPro" id="IPR021014">
    <property type="entry name" value="SidE_PDE"/>
</dbReference>
<dbReference type="InterPro" id="IPR043934">
    <property type="entry name" value="SidE_DUB"/>
</dbReference>
<name>A0A378K7F4_LEGPN</name>
<dbReference type="GO" id="GO:0016579">
    <property type="term" value="P:protein deubiquitination"/>
    <property type="evidence" value="ECO:0007669"/>
    <property type="project" value="InterPro"/>
</dbReference>
<feature type="domain" description="SidE PDE" evidence="3">
    <location>
        <begin position="249"/>
        <end position="456"/>
    </location>
</feature>
<dbReference type="RefSeq" id="WP_027219676.1">
    <property type="nucleotide sequence ID" value="NZ_UGOL01000001.1"/>
</dbReference>
<evidence type="ECO:0000313" key="7">
    <source>
        <dbReference type="Proteomes" id="UP000254631"/>
    </source>
</evidence>
<dbReference type="Pfam" id="PF12252">
    <property type="entry name" value="SidE_PDE"/>
    <property type="match status" value="1"/>
</dbReference>
<accession>A0A378K7F4</accession>
<proteinExistence type="predicted"/>
<feature type="coiled-coil region" evidence="1">
    <location>
        <begin position="1550"/>
        <end position="1577"/>
    </location>
</feature>
<evidence type="ECO:0000256" key="2">
    <source>
        <dbReference type="SAM" id="MobiDB-lite"/>
    </source>
</evidence>
<feature type="region of interest" description="Disordered" evidence="2">
    <location>
        <begin position="584"/>
        <end position="607"/>
    </location>
</feature>
<feature type="compositionally biased region" description="Basic and acidic residues" evidence="2">
    <location>
        <begin position="591"/>
        <end position="607"/>
    </location>
</feature>
<protein>
    <submittedName>
        <fullName evidence="6">Substrates of the Legionella pneumophila Dot/Icm system SdeB</fullName>
    </submittedName>
</protein>
<dbReference type="GO" id="GO:0106274">
    <property type="term" value="F:NAD+-protein-arginine ADP-ribosyltransferase activity"/>
    <property type="evidence" value="ECO:0007669"/>
    <property type="project" value="InterPro"/>
</dbReference>